<dbReference type="AlphaFoldDB" id="A0A7H9BPP4"/>
<evidence type="ECO:0000313" key="3">
    <source>
        <dbReference type="Proteomes" id="UP000509322"/>
    </source>
</evidence>
<feature type="domain" description="DUF1989" evidence="1">
    <location>
        <begin position="10"/>
        <end position="184"/>
    </location>
</feature>
<dbReference type="EMBL" id="CP058689">
    <property type="protein sequence ID" value="QLH13066.1"/>
    <property type="molecule type" value="Genomic_DNA"/>
</dbReference>
<dbReference type="PANTHER" id="PTHR31527:SF0">
    <property type="entry name" value="RE64534P"/>
    <property type="match status" value="1"/>
</dbReference>
<gene>
    <name evidence="2" type="ORF">HYQ43_01805</name>
</gene>
<reference evidence="2 3" key="1">
    <citation type="submission" date="2020-07" db="EMBL/GenBank/DDBJ databases">
        <title>The complete genome of Paracoccus pantotrophus ACCC 10489.</title>
        <authorList>
            <person name="Si Y."/>
        </authorList>
    </citation>
    <scope>NUCLEOTIDE SEQUENCE [LARGE SCALE GENOMIC DNA]</scope>
    <source>
        <strain evidence="2 3">ACCC10489</strain>
    </source>
</reference>
<name>A0A7H9BPP4_PARPN</name>
<sequence length="244" mass="27822">MLNLIEDKDVAPKGGYAAIVKQGQVVRLTDLEGQQVIDFVVWNNNDRREKLSASYSRSRWFVPQHSAYEPRNTVGEGDWLMSTSCRPLMTIIKESAEQKGVHDLHHRMCNRFMMNVINGIDQDGCHEIIGKAIAPFGVDYTEVPDPINVFMNYPYNVEKGGFFIEAPITKAGDYIEFRAEMDVLVAFANCPEDICTSCNSGHCTAVNVKIFEDPEFKPFEVLDHYEWLHSELKKRGRSVERRGL</sequence>
<evidence type="ECO:0000259" key="1">
    <source>
        <dbReference type="Pfam" id="PF09347"/>
    </source>
</evidence>
<dbReference type="InterPro" id="IPR018959">
    <property type="entry name" value="DUF1989"/>
</dbReference>
<dbReference type="Pfam" id="PF09347">
    <property type="entry name" value="DUF1989"/>
    <property type="match status" value="1"/>
</dbReference>
<dbReference type="PANTHER" id="PTHR31527">
    <property type="entry name" value="RE64534P"/>
    <property type="match status" value="1"/>
</dbReference>
<accession>A0A7H9BPP4</accession>
<dbReference type="RefSeq" id="WP_179921445.1">
    <property type="nucleotide sequence ID" value="NZ_CP058689.1"/>
</dbReference>
<evidence type="ECO:0000313" key="2">
    <source>
        <dbReference type="EMBL" id="QLH13066.1"/>
    </source>
</evidence>
<dbReference type="Proteomes" id="UP000509322">
    <property type="component" value="Chromosome 1"/>
</dbReference>
<proteinExistence type="predicted"/>
<protein>
    <submittedName>
        <fullName evidence="2">Urea carboxylase-associated family protein</fullName>
    </submittedName>
</protein>
<organism evidence="2 3">
    <name type="scientific">Paracoccus pantotrophus</name>
    <name type="common">Thiosphaera pantotropha</name>
    <dbReference type="NCBI Taxonomy" id="82367"/>
    <lineage>
        <taxon>Bacteria</taxon>
        <taxon>Pseudomonadati</taxon>
        <taxon>Pseudomonadota</taxon>
        <taxon>Alphaproteobacteria</taxon>
        <taxon>Rhodobacterales</taxon>
        <taxon>Paracoccaceae</taxon>
        <taxon>Paracoccus</taxon>
    </lineage>
</organism>